<evidence type="ECO:0000313" key="1">
    <source>
        <dbReference type="EMBL" id="KAH9322353.1"/>
    </source>
</evidence>
<dbReference type="Proteomes" id="UP000824469">
    <property type="component" value="Unassembled WGS sequence"/>
</dbReference>
<protein>
    <recommendedName>
        <fullName evidence="3">Histone acetyltransferase</fullName>
    </recommendedName>
</protein>
<dbReference type="PANTHER" id="PTHR35300:SF4">
    <property type="entry name" value="HISTONE ACETYLTRANSFERASE"/>
    <property type="match status" value="1"/>
</dbReference>
<keyword evidence="2" id="KW-1185">Reference proteome</keyword>
<dbReference type="AlphaFoldDB" id="A0AA38LEX6"/>
<reference evidence="1 2" key="1">
    <citation type="journal article" date="2021" name="Nat. Plants">
        <title>The Taxus genome provides insights into paclitaxel biosynthesis.</title>
        <authorList>
            <person name="Xiong X."/>
            <person name="Gou J."/>
            <person name="Liao Q."/>
            <person name="Li Y."/>
            <person name="Zhou Q."/>
            <person name="Bi G."/>
            <person name="Li C."/>
            <person name="Du R."/>
            <person name="Wang X."/>
            <person name="Sun T."/>
            <person name="Guo L."/>
            <person name="Liang H."/>
            <person name="Lu P."/>
            <person name="Wu Y."/>
            <person name="Zhang Z."/>
            <person name="Ro D.K."/>
            <person name="Shang Y."/>
            <person name="Huang S."/>
            <person name="Yan J."/>
        </authorList>
    </citation>
    <scope>NUCLEOTIDE SEQUENCE [LARGE SCALE GENOMIC DNA]</scope>
    <source>
        <strain evidence="1">Ta-2019</strain>
    </source>
</reference>
<gene>
    <name evidence="1" type="ORF">KI387_016992</name>
</gene>
<evidence type="ECO:0000313" key="2">
    <source>
        <dbReference type="Proteomes" id="UP000824469"/>
    </source>
</evidence>
<dbReference type="OMA" id="PCKDIEN"/>
<sequence>MPRPGPRPYECIRRAWHGVGDSHHTLRGTLIQEIFRVVNEIHCPTTRRKKEWQEKLPMVVLRAEEILYSKANSEAEYMDIKTLCFRLNDAINTMIRRDESTEGGKLLEPCVEAALSLGCLPRKGTRGQRHNLHFSEGRNKRLTILPLVSSLPVIGDSSNYQCLSSVKSQEETRLHGNGVYCTAGIPACHFLDYQQYCLTSTPAKVVSSGSLLCTPSIAHFPSQRESDFSRNRSQETSLNFNGGGISTECSAPFYQQTYPGIIQGGQMKLPQLRTRTETEPVCMPLRCPLLSTSINNVISTTLSIPTSYRSHLFNATSSSSAYGENTRRFATSSVCFVHPDLDLQIQVPSITSQIECLPQTDPAYYAAAVLNLDESKSSMHSCSHVQNEAKSVIEQAPTEESSSESTLNVYDLQLRLAPPGNTCPCIAVNGSTYVDPCSNSSGFRVQIEDYSARTAKASDKLDFHSHMKNQEPLPNSCFGGNVTLL</sequence>
<dbReference type="PANTHER" id="PTHR35300">
    <property type="entry name" value="COACTIVATOR CBP, KIX DOMAIN-CONTAINING PROTEIN-RELATED"/>
    <property type="match status" value="1"/>
</dbReference>
<name>A0AA38LEX6_TAXCH</name>
<accession>A0AA38LEX6</accession>
<evidence type="ECO:0008006" key="3">
    <source>
        <dbReference type="Google" id="ProtNLM"/>
    </source>
</evidence>
<proteinExistence type="predicted"/>
<organism evidence="1 2">
    <name type="scientific">Taxus chinensis</name>
    <name type="common">Chinese yew</name>
    <name type="synonym">Taxus wallichiana var. chinensis</name>
    <dbReference type="NCBI Taxonomy" id="29808"/>
    <lineage>
        <taxon>Eukaryota</taxon>
        <taxon>Viridiplantae</taxon>
        <taxon>Streptophyta</taxon>
        <taxon>Embryophyta</taxon>
        <taxon>Tracheophyta</taxon>
        <taxon>Spermatophyta</taxon>
        <taxon>Pinopsida</taxon>
        <taxon>Pinidae</taxon>
        <taxon>Conifers II</taxon>
        <taxon>Cupressales</taxon>
        <taxon>Taxaceae</taxon>
        <taxon>Taxus</taxon>
    </lineage>
</organism>
<comment type="caution">
    <text evidence="1">The sequence shown here is derived from an EMBL/GenBank/DDBJ whole genome shotgun (WGS) entry which is preliminary data.</text>
</comment>
<dbReference type="EMBL" id="JAHRHJ020000003">
    <property type="protein sequence ID" value="KAH9322353.1"/>
    <property type="molecule type" value="Genomic_DNA"/>
</dbReference>